<feature type="region of interest" description="Disordered" evidence="1">
    <location>
        <begin position="1"/>
        <end position="21"/>
    </location>
</feature>
<dbReference type="AlphaFoldDB" id="A0A1H2STT3"/>
<evidence type="ECO:0000313" key="5">
    <source>
        <dbReference type="EMBL" id="SDW34434.1"/>
    </source>
</evidence>
<keyword evidence="2" id="KW-0472">Membrane</keyword>
<sequence length="347" mass="37396">MDHTRREQATDNKRRQQANQPRRSRKRWVTFAFACFLYIFVSSSLLIFHGPFSAVRNYVIDTFDETRHGYLLRPLSLYTVSNAAIEAHALAKNGMVSETTPISEIATKNYTNSDGAIHLYTYHGETFTAYIMVVDNPKRIRVAVTKYIGRNGETVQQMVNDVGAVAGINGGAFSDTNQQGTGANPLGITIHDGKVITGAGTTAKYPEIAFTSGGQMIAGDYSLSELQQKNVQEALSFGPVLVLNGQPVSVPDQGYNPRTAIGQTANGKVILIVTDGRGQYGQLGASMADITELMLQYHAVIAADLDGGSSTTMVYNGRLVNTPVDLTGARSVATSFVVMPEVGGSSK</sequence>
<feature type="compositionally biased region" description="Basic and acidic residues" evidence="1">
    <location>
        <begin position="1"/>
        <end position="14"/>
    </location>
</feature>
<keyword evidence="6" id="KW-1185">Reference proteome</keyword>
<dbReference type="InterPro" id="IPR018711">
    <property type="entry name" value="NAGPA"/>
</dbReference>
<evidence type="ECO:0000259" key="3">
    <source>
        <dbReference type="Pfam" id="PF09992"/>
    </source>
</evidence>
<reference evidence="4" key="3">
    <citation type="submission" date="2023-02" db="EMBL/GenBank/DDBJ databases">
        <title>Proposal of a novel subspecies: Alicyclobacillus hesperidum subspecies aegle.</title>
        <authorList>
            <person name="Goto K."/>
            <person name="Fujii T."/>
            <person name="Yasui K."/>
            <person name="Mochida K."/>
            <person name="Kato-Tanaka Y."/>
            <person name="Morohoshi S."/>
            <person name="An S.Y."/>
            <person name="Kasai H."/>
            <person name="Yokota A."/>
        </authorList>
    </citation>
    <scope>NUCLEOTIDE SEQUENCE</scope>
    <source>
        <strain evidence="4">DSM 12766</strain>
    </source>
</reference>
<name>A0A1H2STT3_9BACL</name>
<feature type="domain" description="Phosphodiester glycosidase" evidence="3">
    <location>
        <begin position="163"/>
        <end position="339"/>
    </location>
</feature>
<organism evidence="5 6">
    <name type="scientific">Alicyclobacillus hesperidum</name>
    <dbReference type="NCBI Taxonomy" id="89784"/>
    <lineage>
        <taxon>Bacteria</taxon>
        <taxon>Bacillati</taxon>
        <taxon>Bacillota</taxon>
        <taxon>Bacilli</taxon>
        <taxon>Bacillales</taxon>
        <taxon>Alicyclobacillaceae</taxon>
        <taxon>Alicyclobacillus</taxon>
    </lineage>
</organism>
<evidence type="ECO:0000256" key="2">
    <source>
        <dbReference type="SAM" id="Phobius"/>
    </source>
</evidence>
<protein>
    <submittedName>
        <fullName evidence="5">Exopolysaccharide biosynthesis protein</fullName>
    </submittedName>
</protein>
<gene>
    <name evidence="4" type="ORF">Heshes_02100</name>
    <name evidence="5" type="ORF">SAMN04489725_104212</name>
</gene>
<dbReference type="PANTHER" id="PTHR40446:SF2">
    <property type="entry name" value="N-ACETYLGLUCOSAMINE-1-PHOSPHODIESTER ALPHA-N-ACETYLGLUCOSAMINIDASE"/>
    <property type="match status" value="1"/>
</dbReference>
<dbReference type="Proteomes" id="UP000182589">
    <property type="component" value="Unassembled WGS sequence"/>
</dbReference>
<keyword evidence="2" id="KW-1133">Transmembrane helix</keyword>
<reference evidence="5" key="1">
    <citation type="submission" date="2016-10" db="EMBL/GenBank/DDBJ databases">
        <authorList>
            <person name="de Groot N.N."/>
        </authorList>
    </citation>
    <scope>NUCLEOTIDE SEQUENCE [LARGE SCALE GENOMIC DNA]</scope>
    <source>
        <strain evidence="5">DSM 12489</strain>
    </source>
</reference>
<dbReference type="EMBL" id="FNOJ01000004">
    <property type="protein sequence ID" value="SDW34434.1"/>
    <property type="molecule type" value="Genomic_DNA"/>
</dbReference>
<feature type="transmembrane region" description="Helical" evidence="2">
    <location>
        <begin position="28"/>
        <end position="48"/>
    </location>
</feature>
<reference evidence="6" key="2">
    <citation type="submission" date="2016-10" db="EMBL/GenBank/DDBJ databases">
        <authorList>
            <person name="Varghese N."/>
        </authorList>
    </citation>
    <scope>NUCLEOTIDE SEQUENCE [LARGE SCALE GENOMIC DNA]</scope>
    <source>
        <strain evidence="6">DSM 12489</strain>
    </source>
</reference>
<evidence type="ECO:0000313" key="6">
    <source>
        <dbReference type="Proteomes" id="UP000182589"/>
    </source>
</evidence>
<dbReference type="RefSeq" id="WP_074692424.1">
    <property type="nucleotide sequence ID" value="NZ_BSRA01000001.1"/>
</dbReference>
<keyword evidence="2" id="KW-0812">Transmembrane</keyword>
<dbReference type="Proteomes" id="UP001157137">
    <property type="component" value="Unassembled WGS sequence"/>
</dbReference>
<dbReference type="Pfam" id="PF09992">
    <property type="entry name" value="NAGPA"/>
    <property type="match status" value="1"/>
</dbReference>
<dbReference type="STRING" id="89784.SAMN04489725_104212"/>
<accession>A0A1H2STT3</accession>
<evidence type="ECO:0000256" key="1">
    <source>
        <dbReference type="SAM" id="MobiDB-lite"/>
    </source>
</evidence>
<dbReference type="PANTHER" id="PTHR40446">
    <property type="entry name" value="N-ACETYLGLUCOSAMINE-1-PHOSPHODIESTER ALPHA-N-ACETYLGLUCOSAMINIDASE"/>
    <property type="match status" value="1"/>
</dbReference>
<proteinExistence type="predicted"/>
<evidence type="ECO:0000313" key="4">
    <source>
        <dbReference type="EMBL" id="GLV12526.1"/>
    </source>
</evidence>
<dbReference type="EMBL" id="BSRA01000001">
    <property type="protein sequence ID" value="GLV12526.1"/>
    <property type="molecule type" value="Genomic_DNA"/>
</dbReference>